<evidence type="ECO:0000313" key="1">
    <source>
        <dbReference type="EMBL" id="RDB28076.1"/>
    </source>
</evidence>
<dbReference type="InterPro" id="IPR036735">
    <property type="entry name" value="NGN_dom_sf"/>
</dbReference>
<keyword evidence="2" id="KW-1185">Reference proteome</keyword>
<accession>A0A369KAW6</accession>
<evidence type="ECO:0000313" key="2">
    <source>
        <dbReference type="Proteomes" id="UP000076154"/>
    </source>
</evidence>
<dbReference type="GO" id="GO:0006354">
    <property type="term" value="P:DNA-templated transcription elongation"/>
    <property type="evidence" value="ECO:0007669"/>
    <property type="project" value="InterPro"/>
</dbReference>
<proteinExistence type="predicted"/>
<dbReference type="Gene3D" id="3.30.70.940">
    <property type="entry name" value="NusG, N-terminal domain"/>
    <property type="match status" value="1"/>
</dbReference>
<protein>
    <submittedName>
        <fullName evidence="1">Uncharacterized protein</fullName>
    </submittedName>
</protein>
<name>A0A369KAW6_HYPMA</name>
<organism evidence="1 2">
    <name type="scientific">Hypsizygus marmoreus</name>
    <name type="common">White beech mushroom</name>
    <name type="synonym">Agaricus marmoreus</name>
    <dbReference type="NCBI Taxonomy" id="39966"/>
    <lineage>
        <taxon>Eukaryota</taxon>
        <taxon>Fungi</taxon>
        <taxon>Dikarya</taxon>
        <taxon>Basidiomycota</taxon>
        <taxon>Agaricomycotina</taxon>
        <taxon>Agaricomycetes</taxon>
        <taxon>Agaricomycetidae</taxon>
        <taxon>Agaricales</taxon>
        <taxon>Tricholomatineae</taxon>
        <taxon>Lyophyllaceae</taxon>
        <taxon>Hypsizygus</taxon>
    </lineage>
</organism>
<dbReference type="AlphaFoldDB" id="A0A369KAW6"/>
<comment type="caution">
    <text evidence="1">The sequence shown here is derived from an EMBL/GenBank/DDBJ whole genome shotgun (WGS) entry which is preliminary data.</text>
</comment>
<sequence>MTRHRLSCIQSRNNLLWQVKVKIGSVLTILQKAILLGSLLEVRAVFSRDTIQGAIYAKANSKVAVERAL</sequence>
<dbReference type="EMBL" id="LUEZ02000012">
    <property type="protein sequence ID" value="RDB28076.1"/>
    <property type="molecule type" value="Genomic_DNA"/>
</dbReference>
<reference evidence="1" key="1">
    <citation type="submission" date="2018-04" db="EMBL/GenBank/DDBJ databases">
        <title>Whole genome sequencing of Hypsizygus marmoreus.</title>
        <authorList>
            <person name="Choi I.-G."/>
            <person name="Min B."/>
            <person name="Kim J.-G."/>
            <person name="Kim S."/>
            <person name="Oh Y.-L."/>
            <person name="Kong W.-S."/>
            <person name="Park H."/>
            <person name="Jeong J."/>
            <person name="Song E.-S."/>
        </authorList>
    </citation>
    <scope>NUCLEOTIDE SEQUENCE [LARGE SCALE GENOMIC DNA]</scope>
    <source>
        <strain evidence="1">51987-8</strain>
    </source>
</reference>
<dbReference type="InParanoid" id="A0A369KAW6"/>
<gene>
    <name evidence="1" type="ORF">Hypma_001569</name>
</gene>
<dbReference type="Proteomes" id="UP000076154">
    <property type="component" value="Unassembled WGS sequence"/>
</dbReference>